<dbReference type="EMBL" id="JAGIOO010000001">
    <property type="protein sequence ID" value="MBP2473763.1"/>
    <property type="molecule type" value="Genomic_DNA"/>
</dbReference>
<dbReference type="Gene3D" id="3.90.1150.200">
    <property type="match status" value="1"/>
</dbReference>
<evidence type="ECO:0000313" key="2">
    <source>
        <dbReference type="EMBL" id="MBP2473763.1"/>
    </source>
</evidence>
<name>A0ABS5AB09_9PSEU</name>
<comment type="caution">
    <text evidence="2">The sequence shown here is derived from an EMBL/GenBank/DDBJ whole genome shotgun (WGS) entry which is preliminary data.</text>
</comment>
<dbReference type="SUPFAM" id="SSF159888">
    <property type="entry name" value="YdhG-like"/>
    <property type="match status" value="1"/>
</dbReference>
<protein>
    <recommendedName>
        <fullName evidence="1">YdhG-like domain-containing protein</fullName>
    </recommendedName>
</protein>
<gene>
    <name evidence="2" type="ORF">JOF53_002635</name>
</gene>
<keyword evidence="3" id="KW-1185">Reference proteome</keyword>
<evidence type="ECO:0000259" key="1">
    <source>
        <dbReference type="Pfam" id="PF08818"/>
    </source>
</evidence>
<proteinExistence type="predicted"/>
<sequence length="148" mass="16707">MQSSANTPEQYLAELPAARREAVEAVRQVVLANLPDGYEEGMDFGMLSYHVPLSRYPKTYNGHPLGYVALASQKQYMSLYLSGLYCVPGAESEFRERFLATGRELDMGKSCVRFRKVEDLPLELVAEVVASTSPEEYIEVYERSRGLR</sequence>
<dbReference type="RefSeq" id="WP_086780797.1">
    <property type="nucleotide sequence ID" value="NZ_JAGIOO010000001.1"/>
</dbReference>
<feature type="domain" description="YdhG-like" evidence="1">
    <location>
        <begin position="19"/>
        <end position="130"/>
    </location>
</feature>
<evidence type="ECO:0000313" key="3">
    <source>
        <dbReference type="Proteomes" id="UP001519363"/>
    </source>
</evidence>
<reference evidence="2 3" key="1">
    <citation type="submission" date="2021-03" db="EMBL/GenBank/DDBJ databases">
        <title>Sequencing the genomes of 1000 actinobacteria strains.</title>
        <authorList>
            <person name="Klenk H.-P."/>
        </authorList>
    </citation>
    <scope>NUCLEOTIDE SEQUENCE [LARGE SCALE GENOMIC DNA]</scope>
    <source>
        <strain evidence="2 3">DSM 44580</strain>
    </source>
</reference>
<dbReference type="Pfam" id="PF08818">
    <property type="entry name" value="DUF1801"/>
    <property type="match status" value="1"/>
</dbReference>
<dbReference type="InterPro" id="IPR014922">
    <property type="entry name" value="YdhG-like"/>
</dbReference>
<accession>A0ABS5AB09</accession>
<organism evidence="2 3">
    <name type="scientific">Crossiella equi</name>
    <dbReference type="NCBI Taxonomy" id="130796"/>
    <lineage>
        <taxon>Bacteria</taxon>
        <taxon>Bacillati</taxon>
        <taxon>Actinomycetota</taxon>
        <taxon>Actinomycetes</taxon>
        <taxon>Pseudonocardiales</taxon>
        <taxon>Pseudonocardiaceae</taxon>
        <taxon>Crossiella</taxon>
    </lineage>
</organism>
<dbReference type="Proteomes" id="UP001519363">
    <property type="component" value="Unassembled WGS sequence"/>
</dbReference>